<feature type="domain" description="TtsA-like Glycoside hydrolase family 108" evidence="2">
    <location>
        <begin position="12"/>
        <end position="96"/>
    </location>
</feature>
<sequence length="261" mass="26875">MAERNYPAPVLTETLKWEGGRVDDPRDPGGRTNQGVTQATYDAWCKGCHAPVRSVYAMTAAERDAIYRTGFWAKVGGDGLPDGVDLAGFDYGVNSGPARALKALKAVAGMADGAAAVKAVCAARLSFLHGLRKAAFEKGWTRRVAAIEAAGVKMALNARIGTPPAAAPTPGVAAQLQTHAKVAADKAKAQTRTVQTAMAWGAAGTATQVAPTPALHISLVALGIAGVVLAVAIAVLLWRRAHAQARADAYSALAQTAAKDA</sequence>
<organism evidence="3 4">
    <name type="scientific">Lichenifustis flavocetrariae</name>
    <dbReference type="NCBI Taxonomy" id="2949735"/>
    <lineage>
        <taxon>Bacteria</taxon>
        <taxon>Pseudomonadati</taxon>
        <taxon>Pseudomonadota</taxon>
        <taxon>Alphaproteobacteria</taxon>
        <taxon>Hyphomicrobiales</taxon>
        <taxon>Lichenihabitantaceae</taxon>
        <taxon>Lichenifustis</taxon>
    </lineage>
</organism>
<dbReference type="Pfam" id="PF05838">
    <property type="entry name" value="Glyco_hydro_108"/>
    <property type="match status" value="1"/>
</dbReference>
<keyword evidence="4" id="KW-1185">Reference proteome</keyword>
<evidence type="ECO:0000256" key="1">
    <source>
        <dbReference type="SAM" id="Phobius"/>
    </source>
</evidence>
<reference evidence="3" key="1">
    <citation type="submission" date="2022-05" db="EMBL/GenBank/DDBJ databases">
        <authorList>
            <person name="Pankratov T."/>
        </authorList>
    </citation>
    <scope>NUCLEOTIDE SEQUENCE</scope>
    <source>
        <strain evidence="3">BP6-180914</strain>
    </source>
</reference>
<evidence type="ECO:0000313" key="4">
    <source>
        <dbReference type="Proteomes" id="UP001165667"/>
    </source>
</evidence>
<proteinExistence type="predicted"/>
<accession>A0AA42CL02</accession>
<keyword evidence="1" id="KW-0472">Membrane</keyword>
<keyword evidence="1" id="KW-1133">Transmembrane helix</keyword>
<protein>
    <recommendedName>
        <fullName evidence="2">TtsA-like Glycoside hydrolase family 108 domain-containing protein</fullName>
    </recommendedName>
</protein>
<name>A0AA42CL02_9HYPH</name>
<evidence type="ECO:0000259" key="2">
    <source>
        <dbReference type="Pfam" id="PF05838"/>
    </source>
</evidence>
<feature type="transmembrane region" description="Helical" evidence="1">
    <location>
        <begin position="215"/>
        <end position="238"/>
    </location>
</feature>
<dbReference type="Gene3D" id="1.20.141.10">
    <property type="entry name" value="Chitosanase, subunit A, domain 1"/>
    <property type="match status" value="1"/>
</dbReference>
<evidence type="ECO:0000313" key="3">
    <source>
        <dbReference type="EMBL" id="MCW6509841.1"/>
    </source>
</evidence>
<comment type="caution">
    <text evidence="3">The sequence shown here is derived from an EMBL/GenBank/DDBJ whole genome shotgun (WGS) entry which is preliminary data.</text>
</comment>
<gene>
    <name evidence="3" type="ORF">M8523_17630</name>
</gene>
<dbReference type="SUPFAM" id="SSF53955">
    <property type="entry name" value="Lysozyme-like"/>
    <property type="match status" value="1"/>
</dbReference>
<dbReference type="RefSeq" id="WP_282586209.1">
    <property type="nucleotide sequence ID" value="NZ_JAMOIM010000011.1"/>
</dbReference>
<dbReference type="CDD" id="cd13926">
    <property type="entry name" value="N-acetylmuramidase_GH108"/>
    <property type="match status" value="1"/>
</dbReference>
<dbReference type="EMBL" id="JAMOIM010000011">
    <property type="protein sequence ID" value="MCW6509841.1"/>
    <property type="molecule type" value="Genomic_DNA"/>
</dbReference>
<dbReference type="InterPro" id="IPR008565">
    <property type="entry name" value="TtsA-like_GH18_dom"/>
</dbReference>
<dbReference type="Proteomes" id="UP001165667">
    <property type="component" value="Unassembled WGS sequence"/>
</dbReference>
<dbReference type="InterPro" id="IPR023346">
    <property type="entry name" value="Lysozyme-like_dom_sf"/>
</dbReference>
<dbReference type="AlphaFoldDB" id="A0AA42CL02"/>
<keyword evidence="1" id="KW-0812">Transmembrane</keyword>